<keyword evidence="9" id="KW-1185">Reference proteome</keyword>
<evidence type="ECO:0008006" key="10">
    <source>
        <dbReference type="Google" id="ProtNLM"/>
    </source>
</evidence>
<dbReference type="InterPro" id="IPR008947">
    <property type="entry name" value="PLipase_C/P1_nuclease_dom_sf"/>
</dbReference>
<accession>A0A1Z2XHA7</accession>
<dbReference type="STRING" id="1796646.A4V02_10405"/>
<evidence type="ECO:0000256" key="1">
    <source>
        <dbReference type="ARBA" id="ARBA00022722"/>
    </source>
</evidence>
<evidence type="ECO:0000256" key="4">
    <source>
        <dbReference type="ARBA" id="ARBA00022801"/>
    </source>
</evidence>
<dbReference type="OrthoDB" id="267579at2"/>
<dbReference type="InterPro" id="IPR003154">
    <property type="entry name" value="S1/P1nuclease"/>
</dbReference>
<protein>
    <recommendedName>
        <fullName evidence="10">S1/P1 Nuclease</fullName>
    </recommendedName>
</protein>
<evidence type="ECO:0000256" key="6">
    <source>
        <dbReference type="ARBA" id="ARBA00023180"/>
    </source>
</evidence>
<dbReference type="GO" id="GO:0004519">
    <property type="term" value="F:endonuclease activity"/>
    <property type="evidence" value="ECO:0007669"/>
    <property type="project" value="UniProtKB-KW"/>
</dbReference>
<accession>A0A1B1SBA6</accession>
<keyword evidence="7" id="KW-0472">Membrane</keyword>
<reference evidence="9" key="1">
    <citation type="submission" date="2016-04" db="EMBL/GenBank/DDBJ databases">
        <title>Complete Genome Sequences of Twelve Strains of a Stable Defined Moderately Diverse Mouse Microbiota 2 (sDMDMm2).</title>
        <authorList>
            <person name="Uchimura Y."/>
            <person name="Wyss M."/>
            <person name="Brugiroux S."/>
            <person name="Limenitakis J.P."/>
            <person name="Stecher B."/>
            <person name="McCoy K.D."/>
            <person name="Macpherson A.J."/>
        </authorList>
    </citation>
    <scope>NUCLEOTIDE SEQUENCE [LARGE SCALE GENOMIC DNA]</scope>
    <source>
        <strain evidence="9">YL27</strain>
    </source>
</reference>
<dbReference type="KEGG" id="pary:A4V02_10405"/>
<dbReference type="EMBL" id="CP015402">
    <property type="protein sequence ID" value="ANU64082.2"/>
    <property type="molecule type" value="Genomic_DNA"/>
</dbReference>
<name>A0A1B1SBA6_9BACT</name>
<keyword evidence="5" id="KW-1015">Disulfide bond</keyword>
<dbReference type="PANTHER" id="PTHR33146">
    <property type="entry name" value="ENDONUCLEASE 4"/>
    <property type="match status" value="1"/>
</dbReference>
<dbReference type="GO" id="GO:0016788">
    <property type="term" value="F:hydrolase activity, acting on ester bonds"/>
    <property type="evidence" value="ECO:0007669"/>
    <property type="project" value="InterPro"/>
</dbReference>
<evidence type="ECO:0000313" key="9">
    <source>
        <dbReference type="Proteomes" id="UP000186351"/>
    </source>
</evidence>
<keyword evidence="7" id="KW-0812">Transmembrane</keyword>
<keyword evidence="6" id="KW-0325">Glycoprotein</keyword>
<organism evidence="8 9">
    <name type="scientific">Muribaculum intestinale</name>
    <dbReference type="NCBI Taxonomy" id="1796646"/>
    <lineage>
        <taxon>Bacteria</taxon>
        <taxon>Pseudomonadati</taxon>
        <taxon>Bacteroidota</taxon>
        <taxon>Bacteroidia</taxon>
        <taxon>Bacteroidales</taxon>
        <taxon>Muribaculaceae</taxon>
        <taxon>Muribaculum</taxon>
    </lineage>
</organism>
<keyword evidence="3" id="KW-0255">Endonuclease</keyword>
<keyword evidence="7" id="KW-1133">Transmembrane helix</keyword>
<sequence>MFHHSIRGRKSPGSGYILCNKYNAMTFKRIIFAILSAVICVNAWAFGRIGHDAVAAIAEANLTPAAKATIEKYLDGKSIVYYASWMDNVRLQPAYHHTDGWHSASFDANCKSKVWKDRYRSNLGINTEMAKVENGGYKNMTDSAVAVSIKILVHLIGDMHCPGHNFFEDKSQNVYFYLDGDQKYKFHKFFDGGVFEKGHKWYYSDYVYHLDRCSDEEKAEIVKGSLIEWEEANARIMRPLYDIITPERKFNKAETLDFLQDMIQLTDNQLLKAGYRLAHVLNSVFDPSYSPKWER</sequence>
<keyword evidence="4" id="KW-0378">Hydrolase</keyword>
<evidence type="ECO:0000256" key="2">
    <source>
        <dbReference type="ARBA" id="ARBA00022723"/>
    </source>
</evidence>
<dbReference type="Pfam" id="PF02265">
    <property type="entry name" value="S1-P1_nuclease"/>
    <property type="match status" value="1"/>
</dbReference>
<dbReference type="CDD" id="cd11010">
    <property type="entry name" value="S1-P1_nuclease"/>
    <property type="match status" value="1"/>
</dbReference>
<dbReference type="Proteomes" id="UP000186351">
    <property type="component" value="Chromosome"/>
</dbReference>
<keyword evidence="1" id="KW-0540">Nuclease</keyword>
<dbReference type="PANTHER" id="PTHR33146:SF26">
    <property type="entry name" value="ENDONUCLEASE 4"/>
    <property type="match status" value="1"/>
</dbReference>
<evidence type="ECO:0000256" key="3">
    <source>
        <dbReference type="ARBA" id="ARBA00022759"/>
    </source>
</evidence>
<evidence type="ECO:0000313" key="8">
    <source>
        <dbReference type="EMBL" id="ANU64082.2"/>
    </source>
</evidence>
<dbReference type="GO" id="GO:0046872">
    <property type="term" value="F:metal ion binding"/>
    <property type="evidence" value="ECO:0007669"/>
    <property type="project" value="UniProtKB-KW"/>
</dbReference>
<keyword evidence="2" id="KW-0479">Metal-binding</keyword>
<dbReference type="AlphaFoldDB" id="A0A1B1SBA6"/>
<evidence type="ECO:0000256" key="7">
    <source>
        <dbReference type="SAM" id="Phobius"/>
    </source>
</evidence>
<dbReference type="GO" id="GO:0003676">
    <property type="term" value="F:nucleic acid binding"/>
    <property type="evidence" value="ECO:0007669"/>
    <property type="project" value="InterPro"/>
</dbReference>
<dbReference type="SUPFAM" id="SSF48537">
    <property type="entry name" value="Phospholipase C/P1 nuclease"/>
    <property type="match status" value="1"/>
</dbReference>
<dbReference type="GO" id="GO:0006308">
    <property type="term" value="P:DNA catabolic process"/>
    <property type="evidence" value="ECO:0007669"/>
    <property type="project" value="InterPro"/>
</dbReference>
<feature type="transmembrane region" description="Helical" evidence="7">
    <location>
        <begin position="30"/>
        <end position="47"/>
    </location>
</feature>
<proteinExistence type="predicted"/>
<gene>
    <name evidence="8" type="ORF">A4V02_10405</name>
</gene>
<dbReference type="Gene3D" id="1.10.575.10">
    <property type="entry name" value="P1 Nuclease"/>
    <property type="match status" value="1"/>
</dbReference>
<evidence type="ECO:0000256" key="5">
    <source>
        <dbReference type="ARBA" id="ARBA00023157"/>
    </source>
</evidence>